<dbReference type="Pfam" id="PF03703">
    <property type="entry name" value="bPH_2"/>
    <property type="match status" value="1"/>
</dbReference>
<reference evidence="4 5" key="1">
    <citation type="submission" date="2023-08" db="EMBL/GenBank/DDBJ databases">
        <authorList>
            <person name="Roldan D.M."/>
            <person name="Menes R.J."/>
        </authorList>
    </citation>
    <scope>NUCLEOTIDE SEQUENCE [LARGE SCALE GENOMIC DNA]</scope>
    <source>
        <strain evidence="4 5">CCM 2812</strain>
    </source>
</reference>
<dbReference type="NCBIfam" id="NF040894">
    <property type="entry name" value="puhB_PGC"/>
    <property type="match status" value="1"/>
</dbReference>
<accession>A0ABT9G4I1</accession>
<keyword evidence="2" id="KW-0812">Transmembrane</keyword>
<evidence type="ECO:0000313" key="5">
    <source>
        <dbReference type="Proteomes" id="UP001235760"/>
    </source>
</evidence>
<feature type="domain" description="YdbS-like PH" evidence="3">
    <location>
        <begin position="104"/>
        <end position="191"/>
    </location>
</feature>
<dbReference type="RefSeq" id="WP_305749926.1">
    <property type="nucleotide sequence ID" value="NZ_JAUZEE010000006.1"/>
</dbReference>
<feature type="compositionally biased region" description="Low complexity" evidence="1">
    <location>
        <begin position="204"/>
        <end position="220"/>
    </location>
</feature>
<evidence type="ECO:0000313" key="4">
    <source>
        <dbReference type="EMBL" id="MDP4301369.1"/>
    </source>
</evidence>
<feature type="transmembrane region" description="Helical" evidence="2">
    <location>
        <begin position="115"/>
        <end position="131"/>
    </location>
</feature>
<dbReference type="InterPro" id="IPR054839">
    <property type="entry name" value="puhB_PGC"/>
</dbReference>
<protein>
    <submittedName>
        <fullName evidence="4">Photosynthetic complex putative assembly protein PuhB</fullName>
    </submittedName>
</protein>
<dbReference type="EMBL" id="JAUZEE010000006">
    <property type="protein sequence ID" value="MDP4301369.1"/>
    <property type="molecule type" value="Genomic_DNA"/>
</dbReference>
<proteinExistence type="predicted"/>
<comment type="caution">
    <text evidence="4">The sequence shown here is derived from an EMBL/GenBank/DDBJ whole genome shotgun (WGS) entry which is preliminary data.</text>
</comment>
<dbReference type="InterPro" id="IPR005182">
    <property type="entry name" value="YdbS-like_PH"/>
</dbReference>
<evidence type="ECO:0000256" key="2">
    <source>
        <dbReference type="SAM" id="Phobius"/>
    </source>
</evidence>
<evidence type="ECO:0000256" key="1">
    <source>
        <dbReference type="SAM" id="MobiDB-lite"/>
    </source>
</evidence>
<name>A0ABT9G4I1_LEPDI</name>
<organism evidence="4 5">
    <name type="scientific">Leptothrix discophora</name>
    <dbReference type="NCBI Taxonomy" id="89"/>
    <lineage>
        <taxon>Bacteria</taxon>
        <taxon>Pseudomonadati</taxon>
        <taxon>Pseudomonadota</taxon>
        <taxon>Betaproteobacteria</taxon>
        <taxon>Burkholderiales</taxon>
        <taxon>Sphaerotilaceae</taxon>
        <taxon>Leptothrix</taxon>
    </lineage>
</organism>
<keyword evidence="2" id="KW-1133">Transmembrane helix</keyword>
<keyword evidence="2" id="KW-0472">Membrane</keyword>
<gene>
    <name evidence="4" type="primary">puhB</name>
    <name evidence="4" type="ORF">Q8X39_12035</name>
</gene>
<evidence type="ECO:0000259" key="3">
    <source>
        <dbReference type="Pfam" id="PF03703"/>
    </source>
</evidence>
<sequence length="234" mass="25337">MKAVDRLAPEHEHEFEAVPGLPEALPPGETVLWQGRPQALAMARQALRLDIIAVYFAGLMAWRLVLSLMDGDSAAQTAMALARLLPPIAVATGLLLGLGWLMARTTLYTLTNRRVVMRLGIVLGITFNLPLSRIEAARLKPRRDGGGDIALVLAGGDRIAYLHLWPHVRPWRMRQTEPMLRALPQAAEVAQRLSQAWQLARGESPTATTARLPTTAPASSGHSLPGYASPASLA</sequence>
<feature type="transmembrane region" description="Helical" evidence="2">
    <location>
        <begin position="84"/>
        <end position="103"/>
    </location>
</feature>
<feature type="region of interest" description="Disordered" evidence="1">
    <location>
        <begin position="204"/>
        <end position="234"/>
    </location>
</feature>
<feature type="transmembrane region" description="Helical" evidence="2">
    <location>
        <begin position="46"/>
        <end position="64"/>
    </location>
</feature>
<keyword evidence="5" id="KW-1185">Reference proteome</keyword>
<dbReference type="Proteomes" id="UP001235760">
    <property type="component" value="Unassembled WGS sequence"/>
</dbReference>